<dbReference type="Proteomes" id="UP000243579">
    <property type="component" value="Unassembled WGS sequence"/>
</dbReference>
<evidence type="ECO:0000313" key="3">
    <source>
        <dbReference type="Proteomes" id="UP000243579"/>
    </source>
</evidence>
<dbReference type="InterPro" id="IPR005135">
    <property type="entry name" value="Endo/exonuclease/phosphatase"/>
</dbReference>
<dbReference type="GO" id="GO:0000175">
    <property type="term" value="F:3'-5'-RNA exonuclease activity"/>
    <property type="evidence" value="ECO:0007669"/>
    <property type="project" value="TreeGrafter"/>
</dbReference>
<protein>
    <recommendedName>
        <fullName evidence="1">Endonuclease/exonuclease/phosphatase domain-containing protein</fullName>
    </recommendedName>
</protein>
<comment type="caution">
    <text evidence="2">The sequence shown here is derived from an EMBL/GenBank/DDBJ whole genome shotgun (WGS) entry which is preliminary data.</text>
</comment>
<dbReference type="OrthoDB" id="276515at2759"/>
<reference evidence="2 3" key="1">
    <citation type="journal article" date="2014" name="Genome Biol. Evol.">
        <title>The secreted proteins of Achlya hypogyna and Thraustotheca clavata identify the ancestral oomycete secretome and reveal gene acquisitions by horizontal gene transfer.</title>
        <authorList>
            <person name="Misner I."/>
            <person name="Blouin N."/>
            <person name="Leonard G."/>
            <person name="Richards T.A."/>
            <person name="Lane C.E."/>
        </authorList>
    </citation>
    <scope>NUCLEOTIDE SEQUENCE [LARGE SCALE GENOMIC DNA]</scope>
    <source>
        <strain evidence="2 3">ATCC 48635</strain>
    </source>
</reference>
<feature type="domain" description="Endonuclease/exonuclease/phosphatase" evidence="1">
    <location>
        <begin position="80"/>
        <end position="335"/>
    </location>
</feature>
<dbReference type="InterPro" id="IPR036691">
    <property type="entry name" value="Endo/exonu/phosph_ase_sf"/>
</dbReference>
<gene>
    <name evidence="2" type="ORF">ACHHYP_15489</name>
</gene>
<organism evidence="2 3">
    <name type="scientific">Achlya hypogyna</name>
    <name type="common">Oomycete</name>
    <name type="synonym">Protoachlya hypogyna</name>
    <dbReference type="NCBI Taxonomy" id="1202772"/>
    <lineage>
        <taxon>Eukaryota</taxon>
        <taxon>Sar</taxon>
        <taxon>Stramenopiles</taxon>
        <taxon>Oomycota</taxon>
        <taxon>Saprolegniomycetes</taxon>
        <taxon>Saprolegniales</taxon>
        <taxon>Achlyaceae</taxon>
        <taxon>Achlya</taxon>
    </lineage>
</organism>
<sequence length="356" mass="41046">MVSQPTKMDPFQARLSQRAMRNPYKHDEDKLPVRIKTAVGAFALLCFLFLVFSPGDGESPVPKGRALRKVALAPTPLSIMTFNLRFAGANDGYNSWEYRKDHLFDVINRYKPTIMGTQEGLKDQLAEIHANLVPNYERFGVEREPNGEFEQIFYDADVLERLDGDNYWLSDTPEVPHQTAWGAPCVRMVTWCRFRFRSTLQEFIFINTQFDHRSEESRLKSAALIWKRIQEFDARLPVFVVGDFNTYRHTSVYSYLTTEEGANLAEAWQTAEHTIGDVSYTYHGWAGVDNDGEKVADVVRAENHIDWILYRPRNLKVLTTEVITESRDGRYPSDHYPIQASMLYPNVDVLPPLKSH</sequence>
<proteinExistence type="predicted"/>
<evidence type="ECO:0000259" key="1">
    <source>
        <dbReference type="Pfam" id="PF03372"/>
    </source>
</evidence>
<accession>A0A1V9ZEU0</accession>
<dbReference type="EMBL" id="JNBR01000143">
    <property type="protein sequence ID" value="OQR96514.1"/>
    <property type="molecule type" value="Genomic_DNA"/>
</dbReference>
<evidence type="ECO:0000313" key="2">
    <source>
        <dbReference type="EMBL" id="OQR96514.1"/>
    </source>
</evidence>
<dbReference type="CDD" id="cd09083">
    <property type="entry name" value="EEP-1"/>
    <property type="match status" value="1"/>
</dbReference>
<dbReference type="Gene3D" id="3.60.10.10">
    <property type="entry name" value="Endonuclease/exonuclease/phosphatase"/>
    <property type="match status" value="1"/>
</dbReference>
<dbReference type="STRING" id="1202772.A0A1V9ZEU0"/>
<dbReference type="Pfam" id="PF03372">
    <property type="entry name" value="Exo_endo_phos"/>
    <property type="match status" value="1"/>
</dbReference>
<dbReference type="PANTHER" id="PTHR12121:SF36">
    <property type="entry name" value="ENDONUCLEASE_EXONUCLEASE_PHOSPHATASE DOMAIN-CONTAINING PROTEIN"/>
    <property type="match status" value="1"/>
</dbReference>
<dbReference type="InterPro" id="IPR050410">
    <property type="entry name" value="CCR4/nocturin_mRNA_transcr"/>
</dbReference>
<dbReference type="AlphaFoldDB" id="A0A1V9ZEU0"/>
<dbReference type="SUPFAM" id="SSF56219">
    <property type="entry name" value="DNase I-like"/>
    <property type="match status" value="1"/>
</dbReference>
<dbReference type="PANTHER" id="PTHR12121">
    <property type="entry name" value="CARBON CATABOLITE REPRESSOR PROTEIN 4"/>
    <property type="match status" value="1"/>
</dbReference>
<keyword evidence="3" id="KW-1185">Reference proteome</keyword>
<name>A0A1V9ZEU0_ACHHY</name>